<sequence>MGGKAFANHTPPLQTPRMPGAVYHEVKRRVEHRLSKAFSVVRFPIEGPAKQDFGDIDVFVTGPRFHSQGDNYTRREYLDHISVALGATAVIEDTGVREPSAHFAIPWPRDLEHLYDSPNPQEPTYAVAGPSTRPSASSQIDSSTSHSFYAQIDTSPYPSFSAQVSTSTHPTVSAPTVRSPYGSVPTPSNASPYASPSTPVSATTPTLPSFPAVPSAHSNAVTPTDFPLPMSRFDGTHARPNQRPDWPRLTELEMTLPDREFRHVSGAQQRGGRSRSLPPVSQDREQFAPRQSRRSRSGSARPYSRRGLSRWEEPHNENSNSQEDSASTQFPRPTFAPDLPSSRPITPARERRLHIQVDVQVFDSSSRLHYMLFHHAHGDIWQLLGNVIKPYGLTVDDKGLWLRIPEIEEADRKRSKVWLTGDPDEILDFLGLPYTRYWAGPFGDLYQMYEYVANCITFWVPPADESEMALRANDRRRMKQRPAYRKWVEEFKPRCRAQGRFPDEPMTRDQVRGRAFARFSVRQTYMTERRAFLVEDQKRHILKAIIERIVPRPAEGAAKEDFLYRTVLVRALKEIVLDWNRGQYSIMAPGNLRDDEGFYHLGRTESFVLEYKDRIGKEAMDLHNRRMGERRAHEQPSRV</sequence>
<feature type="region of interest" description="Disordered" evidence="1">
    <location>
        <begin position="262"/>
        <end position="350"/>
    </location>
</feature>
<organism evidence="2 3">
    <name type="scientific">Fusarium piperis</name>
    <dbReference type="NCBI Taxonomy" id="1435070"/>
    <lineage>
        <taxon>Eukaryota</taxon>
        <taxon>Fungi</taxon>
        <taxon>Dikarya</taxon>
        <taxon>Ascomycota</taxon>
        <taxon>Pezizomycotina</taxon>
        <taxon>Sordariomycetes</taxon>
        <taxon>Hypocreomycetidae</taxon>
        <taxon>Hypocreales</taxon>
        <taxon>Nectriaceae</taxon>
        <taxon>Fusarium</taxon>
        <taxon>Fusarium solani species complex</taxon>
    </lineage>
</organism>
<feature type="compositionally biased region" description="Polar residues" evidence="1">
    <location>
        <begin position="317"/>
        <end position="331"/>
    </location>
</feature>
<feature type="region of interest" description="Disordered" evidence="1">
    <location>
        <begin position="114"/>
        <end position="145"/>
    </location>
</feature>
<comment type="caution">
    <text evidence="2">The sequence shown here is derived from an EMBL/GenBank/DDBJ whole genome shotgun (WGS) entry which is preliminary data.</text>
</comment>
<dbReference type="EMBL" id="JAPEUR010000083">
    <property type="protein sequence ID" value="KAJ4322378.1"/>
    <property type="molecule type" value="Genomic_DNA"/>
</dbReference>
<dbReference type="AlphaFoldDB" id="A0A9W8WF05"/>
<proteinExistence type="predicted"/>
<feature type="compositionally biased region" description="Polar residues" evidence="1">
    <location>
        <begin position="159"/>
        <end position="176"/>
    </location>
</feature>
<evidence type="ECO:0000313" key="2">
    <source>
        <dbReference type="EMBL" id="KAJ4322378.1"/>
    </source>
</evidence>
<dbReference type="OrthoDB" id="4708870at2759"/>
<feature type="compositionally biased region" description="Polar residues" evidence="1">
    <location>
        <begin position="132"/>
        <end position="145"/>
    </location>
</feature>
<feature type="compositionally biased region" description="Low complexity" evidence="1">
    <location>
        <begin position="190"/>
        <end position="209"/>
    </location>
</feature>
<feature type="region of interest" description="Disordered" evidence="1">
    <location>
        <begin position="159"/>
        <end position="248"/>
    </location>
</feature>
<name>A0A9W8WF05_9HYPO</name>
<evidence type="ECO:0000256" key="1">
    <source>
        <dbReference type="SAM" id="MobiDB-lite"/>
    </source>
</evidence>
<dbReference type="Proteomes" id="UP001140502">
    <property type="component" value="Unassembled WGS sequence"/>
</dbReference>
<protein>
    <submittedName>
        <fullName evidence="2">Uncharacterized protein</fullName>
    </submittedName>
</protein>
<evidence type="ECO:0000313" key="3">
    <source>
        <dbReference type="Proteomes" id="UP001140502"/>
    </source>
</evidence>
<gene>
    <name evidence="2" type="ORF">N0V84_004849</name>
</gene>
<accession>A0A9W8WF05</accession>
<keyword evidence="3" id="KW-1185">Reference proteome</keyword>
<reference evidence="2" key="1">
    <citation type="submission" date="2022-10" db="EMBL/GenBank/DDBJ databases">
        <title>Tapping the CABI collections for fungal endophytes: first genome assemblies for Collariella, Neodidymelliopsis, Ascochyta clinopodiicola, Didymella pomorum, Didymosphaeria variabile, Neocosmospora piperis and Neocucurbitaria cava.</title>
        <authorList>
            <person name="Hill R."/>
        </authorList>
    </citation>
    <scope>NUCLEOTIDE SEQUENCE</scope>
    <source>
        <strain evidence="2">IMI 366586</strain>
    </source>
</reference>